<accession>A0A095YTS7</accession>
<dbReference type="GO" id="GO:0016757">
    <property type="term" value="F:glycosyltransferase activity"/>
    <property type="evidence" value="ECO:0007669"/>
    <property type="project" value="InterPro"/>
</dbReference>
<sequence length="384" mass="43244">MSKFCLIASFPMSVLKFRGDLLKDLSKKGLEIHIILPNLNDSIDYELRNIFASFDYHLHEVSLQRTGLNPLADIKTLYQIFKKLKEIRPDYVLAYTIKPVLYGMLAARFANVPKRFALITGLGYAFQGIDDNDHKSSKLQKIIFMMYKASLKKTQNVIFQNPDDMHLFRKLGILSHSAKSCVVNGSGVNTEVFQEEAFPLNSEGVVQPHFLLIARLLGDKGVREYAEAAKQIKIKYPEAMFSLVGWIDTNPDAIAQAELDEWVSDGRLNYLGKLTDVRAAISGSSIYVLPSYREGTPRTVLEAMSMGRPIITTDAPGCRETVVNGENGFLIDVKSVSSLIKAMEKFIESPELIQTMGKSSRRMAEDKFDVKKVNQAMLHEMEIF</sequence>
<dbReference type="Pfam" id="PF13477">
    <property type="entry name" value="Glyco_trans_4_2"/>
    <property type="match status" value="1"/>
</dbReference>
<dbReference type="PANTHER" id="PTHR12526:SF638">
    <property type="entry name" value="SPORE COAT PROTEIN SA"/>
    <property type="match status" value="1"/>
</dbReference>
<gene>
    <name evidence="3" type="ORF">HMPREF2130_10795</name>
</gene>
<evidence type="ECO:0000259" key="2">
    <source>
        <dbReference type="Pfam" id="PF13477"/>
    </source>
</evidence>
<keyword evidence="3" id="KW-0808">Transferase</keyword>
<feature type="domain" description="Glycosyl transferase family 1" evidence="1">
    <location>
        <begin position="207"/>
        <end position="362"/>
    </location>
</feature>
<feature type="domain" description="Glycosyltransferase subfamily 4-like N-terminal" evidence="2">
    <location>
        <begin position="21"/>
        <end position="161"/>
    </location>
</feature>
<dbReference type="SUPFAM" id="SSF53756">
    <property type="entry name" value="UDP-Glycosyltransferase/glycogen phosphorylase"/>
    <property type="match status" value="1"/>
</dbReference>
<dbReference type="PANTHER" id="PTHR12526">
    <property type="entry name" value="GLYCOSYLTRANSFERASE"/>
    <property type="match status" value="1"/>
</dbReference>
<name>A0A095YTS7_9BURK</name>
<dbReference type="CDD" id="cd03808">
    <property type="entry name" value="GT4_CapM-like"/>
    <property type="match status" value="1"/>
</dbReference>
<dbReference type="Proteomes" id="UP000029629">
    <property type="component" value="Unassembled WGS sequence"/>
</dbReference>
<dbReference type="OrthoDB" id="9775208at2"/>
<dbReference type="RefSeq" id="WP_036560894.1">
    <property type="nucleotide sequence ID" value="NZ_JRNI01000086.1"/>
</dbReference>
<evidence type="ECO:0000313" key="4">
    <source>
        <dbReference type="Proteomes" id="UP000029629"/>
    </source>
</evidence>
<dbReference type="InterPro" id="IPR001296">
    <property type="entry name" value="Glyco_trans_1"/>
</dbReference>
<protein>
    <submittedName>
        <fullName evidence="3">Glycosyl transferase</fullName>
    </submittedName>
</protein>
<reference evidence="3 4" key="1">
    <citation type="submission" date="2014-07" db="EMBL/GenBank/DDBJ databases">
        <authorList>
            <person name="McCorrison J."/>
            <person name="Sanka R."/>
            <person name="Torralba M."/>
            <person name="Gillis M."/>
            <person name="Haft D.H."/>
            <person name="Methe B."/>
            <person name="Sutton G."/>
            <person name="Nelson K.E."/>
        </authorList>
    </citation>
    <scope>NUCLEOTIDE SEQUENCE [LARGE SCALE GENOMIC DNA]</scope>
    <source>
        <strain evidence="3 4">DNF00040</strain>
    </source>
</reference>
<dbReference type="InterPro" id="IPR028098">
    <property type="entry name" value="Glyco_trans_4-like_N"/>
</dbReference>
<keyword evidence="4" id="KW-1185">Reference proteome</keyword>
<organism evidence="3 4">
    <name type="scientific">Oligella urethralis DNF00040</name>
    <dbReference type="NCBI Taxonomy" id="1401065"/>
    <lineage>
        <taxon>Bacteria</taxon>
        <taxon>Pseudomonadati</taxon>
        <taxon>Pseudomonadota</taxon>
        <taxon>Betaproteobacteria</taxon>
        <taxon>Burkholderiales</taxon>
        <taxon>Alcaligenaceae</taxon>
        <taxon>Oligella</taxon>
    </lineage>
</organism>
<dbReference type="eggNOG" id="COG0438">
    <property type="taxonomic scope" value="Bacteria"/>
</dbReference>
<proteinExistence type="predicted"/>
<evidence type="ECO:0000259" key="1">
    <source>
        <dbReference type="Pfam" id="PF00534"/>
    </source>
</evidence>
<dbReference type="EMBL" id="JRNI01000086">
    <property type="protein sequence ID" value="KGF25800.1"/>
    <property type="molecule type" value="Genomic_DNA"/>
</dbReference>
<dbReference type="Pfam" id="PF00534">
    <property type="entry name" value="Glycos_transf_1"/>
    <property type="match status" value="1"/>
</dbReference>
<comment type="caution">
    <text evidence="3">The sequence shown here is derived from an EMBL/GenBank/DDBJ whole genome shotgun (WGS) entry which is preliminary data.</text>
</comment>
<evidence type="ECO:0000313" key="3">
    <source>
        <dbReference type="EMBL" id="KGF25800.1"/>
    </source>
</evidence>
<dbReference type="Gene3D" id="3.40.50.2000">
    <property type="entry name" value="Glycogen Phosphorylase B"/>
    <property type="match status" value="2"/>
</dbReference>
<dbReference type="AlphaFoldDB" id="A0A095YTS7"/>